<dbReference type="NCBIfam" id="TIGR00229">
    <property type="entry name" value="sensory_box"/>
    <property type="match status" value="1"/>
</dbReference>
<keyword evidence="1" id="KW-0547">Nucleotide-binding</keyword>
<dbReference type="InterPro" id="IPR002078">
    <property type="entry name" value="Sigma_54_int"/>
</dbReference>
<dbReference type="Pfam" id="PF25601">
    <property type="entry name" value="AAA_lid_14"/>
    <property type="match status" value="1"/>
</dbReference>
<dbReference type="PROSITE" id="PS50045">
    <property type="entry name" value="SIGMA54_INTERACT_4"/>
    <property type="match status" value="1"/>
</dbReference>
<dbReference type="SMART" id="SM00091">
    <property type="entry name" value="PAS"/>
    <property type="match status" value="2"/>
</dbReference>
<dbReference type="GO" id="GO:0003677">
    <property type="term" value="F:DNA binding"/>
    <property type="evidence" value="ECO:0007669"/>
    <property type="project" value="UniProtKB-KW"/>
</dbReference>
<dbReference type="FunFam" id="3.40.50.300:FF:000006">
    <property type="entry name" value="DNA-binding transcriptional regulator NtrC"/>
    <property type="match status" value="1"/>
</dbReference>
<feature type="domain" description="PAC" evidence="11">
    <location>
        <begin position="180"/>
        <end position="232"/>
    </location>
</feature>
<evidence type="ECO:0000259" key="10">
    <source>
        <dbReference type="PROSITE" id="PS50112"/>
    </source>
</evidence>
<keyword evidence="6" id="KW-0804">Transcription</keyword>
<evidence type="ECO:0000256" key="6">
    <source>
        <dbReference type="ARBA" id="ARBA00023163"/>
    </source>
</evidence>
<dbReference type="InterPro" id="IPR025943">
    <property type="entry name" value="Sigma_54_int_dom_ATP-bd_2"/>
</dbReference>
<evidence type="ECO:0000259" key="9">
    <source>
        <dbReference type="PROSITE" id="PS50045"/>
    </source>
</evidence>
<dbReference type="GO" id="GO:0005524">
    <property type="term" value="F:ATP binding"/>
    <property type="evidence" value="ECO:0007669"/>
    <property type="project" value="UniProtKB-KW"/>
</dbReference>
<keyword evidence="4" id="KW-0805">Transcription regulation</keyword>
<sequence length="569" mass="65348">MYIINFIGGLDMKYLDKLLNIISIGILIIDHKGNIYFSNSKANKFLDTYRNHFKHTQPIMNLLEKIKENTSLEITLATKQFVLKNSILDDTNKTYGIIIFDIKDLSKFFPNTNLEEFRTILDSAQDAIFIDDMFGNTEWVNKACEDLYQIRKEDIIGKNIDFLEKQGIFSPSVAKLVFQKKQEVSILHSNKQGKQLLTTGTPIFDNKGKIKKVISTSRDITELIHLRNQLEDIQNELIELKEKEQENLGDLIVKSHKMREVIQLAKRLAQIDSTVLITGESGVGKGVISKYIHELGNRSDKPFVKVNCGAIPEALLESELFGYEHGAFTGSKRQGKIGLFELANNGTIFLDEIGELPLHLQVKILQVIQDKTIQRVGGVKTIPIDVRIITATNKNLREMVEKKQFRKDLFYRLNVVPIHIPPLSERKEDIFPLVRHFLRKYNEKFNEKKRIDPNAMAYLIKYSWPGNVRELENIIERLVITTKGTTILPQNLPNYIVHSEENSCDVKIPSMMNLKKALEEVERQIIHNAVIKYKTTRNIAKALGVSQPTIVRKMSKYNMTDTELNHIDT</sequence>
<dbReference type="InterPro" id="IPR030828">
    <property type="entry name" value="HTH_TyrR"/>
</dbReference>
<evidence type="ECO:0000256" key="4">
    <source>
        <dbReference type="ARBA" id="ARBA00023015"/>
    </source>
</evidence>
<dbReference type="PROSITE" id="PS50112">
    <property type="entry name" value="PAS"/>
    <property type="match status" value="1"/>
</dbReference>
<dbReference type="InterPro" id="IPR027417">
    <property type="entry name" value="P-loop_NTPase"/>
</dbReference>
<evidence type="ECO:0000313" key="13">
    <source>
        <dbReference type="Proteomes" id="UP000324646"/>
    </source>
</evidence>
<dbReference type="KEGG" id="crs:FQB35_11645"/>
<dbReference type="InterPro" id="IPR035965">
    <property type="entry name" value="PAS-like_dom_sf"/>
</dbReference>
<dbReference type="SMART" id="SM00086">
    <property type="entry name" value="PAC"/>
    <property type="match status" value="1"/>
</dbReference>
<feature type="domain" description="Sigma-54 factor interaction" evidence="9">
    <location>
        <begin position="251"/>
        <end position="480"/>
    </location>
</feature>
<gene>
    <name evidence="12" type="ORF">FQB35_11645</name>
</gene>
<dbReference type="CDD" id="cd00130">
    <property type="entry name" value="PAS"/>
    <property type="match status" value="1"/>
</dbReference>
<dbReference type="SMART" id="SM00382">
    <property type="entry name" value="AAA"/>
    <property type="match status" value="1"/>
</dbReference>
<dbReference type="PANTHER" id="PTHR32071">
    <property type="entry name" value="TRANSCRIPTIONAL REGULATORY PROTEIN"/>
    <property type="match status" value="1"/>
</dbReference>
<dbReference type="InterPro" id="IPR001610">
    <property type="entry name" value="PAC"/>
</dbReference>
<dbReference type="PANTHER" id="PTHR32071:SF57">
    <property type="entry name" value="C4-DICARBOXYLATE TRANSPORT TRANSCRIPTIONAL REGULATORY PROTEIN DCTD"/>
    <property type="match status" value="1"/>
</dbReference>
<evidence type="ECO:0000256" key="8">
    <source>
        <dbReference type="SAM" id="Coils"/>
    </source>
</evidence>
<evidence type="ECO:0000256" key="2">
    <source>
        <dbReference type="ARBA" id="ARBA00022797"/>
    </source>
</evidence>
<dbReference type="InterPro" id="IPR009057">
    <property type="entry name" value="Homeodomain-like_sf"/>
</dbReference>
<protein>
    <recommendedName>
        <fullName evidence="7">HTH-type transcriptional regulatory protein TyrR</fullName>
    </recommendedName>
</protein>
<evidence type="ECO:0000256" key="5">
    <source>
        <dbReference type="ARBA" id="ARBA00023125"/>
    </source>
</evidence>
<organism evidence="12 13">
    <name type="scientific">Crassaminicella thermophila</name>
    <dbReference type="NCBI Taxonomy" id="2599308"/>
    <lineage>
        <taxon>Bacteria</taxon>
        <taxon>Bacillati</taxon>
        <taxon>Bacillota</taxon>
        <taxon>Clostridia</taxon>
        <taxon>Eubacteriales</taxon>
        <taxon>Clostridiaceae</taxon>
        <taxon>Crassaminicella</taxon>
    </lineage>
</organism>
<dbReference type="SUPFAM" id="SSF52540">
    <property type="entry name" value="P-loop containing nucleoside triphosphate hydrolases"/>
    <property type="match status" value="1"/>
</dbReference>
<keyword evidence="2" id="KW-0058">Aromatic hydrocarbons catabolism</keyword>
<dbReference type="Pfam" id="PF18024">
    <property type="entry name" value="HTH_50"/>
    <property type="match status" value="1"/>
</dbReference>
<dbReference type="InterPro" id="IPR000700">
    <property type="entry name" value="PAS-assoc_C"/>
</dbReference>
<dbReference type="CDD" id="cd00009">
    <property type="entry name" value="AAA"/>
    <property type="match status" value="1"/>
</dbReference>
<keyword evidence="13" id="KW-1185">Reference proteome</keyword>
<dbReference type="Gene3D" id="1.10.10.60">
    <property type="entry name" value="Homeodomain-like"/>
    <property type="match status" value="1"/>
</dbReference>
<evidence type="ECO:0000256" key="1">
    <source>
        <dbReference type="ARBA" id="ARBA00022741"/>
    </source>
</evidence>
<dbReference type="PROSITE" id="PS00676">
    <property type="entry name" value="SIGMA54_INTERACT_2"/>
    <property type="match status" value="1"/>
</dbReference>
<dbReference type="Gene3D" id="1.10.8.60">
    <property type="match status" value="1"/>
</dbReference>
<dbReference type="Proteomes" id="UP000324646">
    <property type="component" value="Chromosome"/>
</dbReference>
<reference evidence="12 13" key="1">
    <citation type="submission" date="2019-07" db="EMBL/GenBank/DDBJ databases">
        <title>Complete genome of Crassaminicella thermophila SY095.</title>
        <authorList>
            <person name="Li X."/>
        </authorList>
    </citation>
    <scope>NUCLEOTIDE SEQUENCE [LARGE SCALE GENOMIC DNA]</scope>
    <source>
        <strain evidence="12 13">SY095</strain>
    </source>
</reference>
<keyword evidence="8" id="KW-0175">Coiled coil</keyword>
<evidence type="ECO:0000259" key="11">
    <source>
        <dbReference type="PROSITE" id="PS50113"/>
    </source>
</evidence>
<evidence type="ECO:0000313" key="12">
    <source>
        <dbReference type="EMBL" id="QEK12924.1"/>
    </source>
</evidence>
<evidence type="ECO:0000256" key="3">
    <source>
        <dbReference type="ARBA" id="ARBA00022840"/>
    </source>
</evidence>
<dbReference type="InterPro" id="IPR025662">
    <property type="entry name" value="Sigma_54_int_dom_ATP-bd_1"/>
</dbReference>
<dbReference type="InterPro" id="IPR000014">
    <property type="entry name" value="PAS"/>
</dbReference>
<dbReference type="PROSITE" id="PS50113">
    <property type="entry name" value="PAC"/>
    <property type="match status" value="1"/>
</dbReference>
<dbReference type="InterPro" id="IPR003593">
    <property type="entry name" value="AAA+_ATPase"/>
</dbReference>
<accession>A0A5C0SHM5</accession>
<dbReference type="PROSITE" id="PS00688">
    <property type="entry name" value="SIGMA54_INTERACT_3"/>
    <property type="match status" value="1"/>
</dbReference>
<dbReference type="EMBL" id="CP042243">
    <property type="protein sequence ID" value="QEK12924.1"/>
    <property type="molecule type" value="Genomic_DNA"/>
</dbReference>
<dbReference type="Pfam" id="PF00158">
    <property type="entry name" value="Sigma54_activat"/>
    <property type="match status" value="1"/>
</dbReference>
<dbReference type="AlphaFoldDB" id="A0A5C0SHM5"/>
<keyword evidence="5" id="KW-0238">DNA-binding</keyword>
<proteinExistence type="predicted"/>
<dbReference type="PROSITE" id="PS00675">
    <property type="entry name" value="SIGMA54_INTERACT_1"/>
    <property type="match status" value="1"/>
</dbReference>
<dbReference type="InterPro" id="IPR025944">
    <property type="entry name" value="Sigma_54_int_dom_CS"/>
</dbReference>
<name>A0A5C0SHM5_CRATE</name>
<dbReference type="OrthoDB" id="9803970at2"/>
<dbReference type="SUPFAM" id="SSF55785">
    <property type="entry name" value="PYP-like sensor domain (PAS domain)"/>
    <property type="match status" value="1"/>
</dbReference>
<dbReference type="Pfam" id="PF13426">
    <property type="entry name" value="PAS_9"/>
    <property type="match status" value="1"/>
</dbReference>
<keyword evidence="3" id="KW-0067">ATP-binding</keyword>
<dbReference type="GO" id="GO:0006355">
    <property type="term" value="P:regulation of DNA-templated transcription"/>
    <property type="evidence" value="ECO:0007669"/>
    <property type="project" value="InterPro"/>
</dbReference>
<dbReference type="SUPFAM" id="SSF46689">
    <property type="entry name" value="Homeodomain-like"/>
    <property type="match status" value="1"/>
</dbReference>
<feature type="domain" description="PAS" evidence="10">
    <location>
        <begin position="113"/>
        <end position="166"/>
    </location>
</feature>
<dbReference type="Gene3D" id="3.40.50.300">
    <property type="entry name" value="P-loop containing nucleotide triphosphate hydrolases"/>
    <property type="match status" value="1"/>
</dbReference>
<dbReference type="InterPro" id="IPR058031">
    <property type="entry name" value="AAA_lid_NorR"/>
</dbReference>
<evidence type="ECO:0000256" key="7">
    <source>
        <dbReference type="ARBA" id="ARBA00029500"/>
    </source>
</evidence>
<dbReference type="Gene3D" id="3.30.450.20">
    <property type="entry name" value="PAS domain"/>
    <property type="match status" value="1"/>
</dbReference>
<feature type="coiled-coil region" evidence="8">
    <location>
        <begin position="223"/>
        <end position="250"/>
    </location>
</feature>